<dbReference type="PROSITE" id="PS50600">
    <property type="entry name" value="ULP_PROTEASE"/>
    <property type="match status" value="1"/>
</dbReference>
<protein>
    <recommendedName>
        <fullName evidence="5">Ubiquitin-like protease family profile domain-containing protein</fullName>
    </recommendedName>
</protein>
<evidence type="ECO:0000256" key="4">
    <source>
        <dbReference type="SAM" id="MobiDB-lite"/>
    </source>
</evidence>
<dbReference type="SUPFAM" id="SSF54001">
    <property type="entry name" value="Cysteine proteinases"/>
    <property type="match status" value="1"/>
</dbReference>
<feature type="region of interest" description="Disordered" evidence="4">
    <location>
        <begin position="1195"/>
        <end position="1223"/>
    </location>
</feature>
<evidence type="ECO:0000313" key="6">
    <source>
        <dbReference type="EMBL" id="KAL0578984.1"/>
    </source>
</evidence>
<evidence type="ECO:0000256" key="3">
    <source>
        <dbReference type="ARBA" id="ARBA00022801"/>
    </source>
</evidence>
<evidence type="ECO:0000256" key="1">
    <source>
        <dbReference type="ARBA" id="ARBA00005234"/>
    </source>
</evidence>
<dbReference type="EMBL" id="JBAHYK010000076">
    <property type="protein sequence ID" value="KAL0578984.1"/>
    <property type="molecule type" value="Genomic_DNA"/>
</dbReference>
<accession>A0ABR3FUI2</accession>
<dbReference type="InterPro" id="IPR038765">
    <property type="entry name" value="Papain-like_cys_pep_sf"/>
</dbReference>
<dbReference type="InterPro" id="IPR003653">
    <property type="entry name" value="Peptidase_C48_C"/>
</dbReference>
<gene>
    <name evidence="6" type="ORF">V5O48_003024</name>
</gene>
<dbReference type="Pfam" id="PF02902">
    <property type="entry name" value="Peptidase_C48"/>
    <property type="match status" value="1"/>
</dbReference>
<reference evidence="6 7" key="1">
    <citation type="submission" date="2024-02" db="EMBL/GenBank/DDBJ databases">
        <title>A draft genome for the cacao thread blight pathogen Marasmius crinis-equi.</title>
        <authorList>
            <person name="Cohen S.P."/>
            <person name="Baruah I.K."/>
            <person name="Amoako-Attah I."/>
            <person name="Bukari Y."/>
            <person name="Meinhardt L.W."/>
            <person name="Bailey B.A."/>
        </authorList>
    </citation>
    <scope>NUCLEOTIDE SEQUENCE [LARGE SCALE GENOMIC DNA]</scope>
    <source>
        <strain evidence="6 7">GH-76</strain>
    </source>
</reference>
<name>A0ABR3FUI2_9AGAR</name>
<comment type="similarity">
    <text evidence="1">Belongs to the peptidase C48 family.</text>
</comment>
<keyword evidence="2" id="KW-0645">Protease</keyword>
<dbReference type="Gene3D" id="3.40.395.10">
    <property type="entry name" value="Adenoviral Proteinase, Chain A"/>
    <property type="match status" value="1"/>
</dbReference>
<feature type="compositionally biased region" description="Polar residues" evidence="4">
    <location>
        <begin position="1206"/>
        <end position="1223"/>
    </location>
</feature>
<proteinExistence type="inferred from homology"/>
<evidence type="ECO:0000313" key="7">
    <source>
        <dbReference type="Proteomes" id="UP001465976"/>
    </source>
</evidence>
<keyword evidence="7" id="KW-1185">Reference proteome</keyword>
<dbReference type="Proteomes" id="UP001465976">
    <property type="component" value="Unassembled WGS sequence"/>
</dbReference>
<organism evidence="6 7">
    <name type="scientific">Marasmius crinis-equi</name>
    <dbReference type="NCBI Taxonomy" id="585013"/>
    <lineage>
        <taxon>Eukaryota</taxon>
        <taxon>Fungi</taxon>
        <taxon>Dikarya</taxon>
        <taxon>Basidiomycota</taxon>
        <taxon>Agaricomycotina</taxon>
        <taxon>Agaricomycetes</taxon>
        <taxon>Agaricomycetidae</taxon>
        <taxon>Agaricales</taxon>
        <taxon>Marasmiineae</taxon>
        <taxon>Marasmiaceae</taxon>
        <taxon>Marasmius</taxon>
    </lineage>
</organism>
<evidence type="ECO:0000256" key="2">
    <source>
        <dbReference type="ARBA" id="ARBA00022670"/>
    </source>
</evidence>
<sequence>MEGYLLLDRVDAQSSANAAIESHPSSSILHARFFPWQTDFICGSGDDMKARFADHSLKVLTHNILSGLHNYLATHKSRDSDGTFDFMKALIDSHGRGRATIVGVAFTMLALDRLSLLLGRPGSCKPPPTMLRRTRIMGTKTQESAPLQGLADWPSHFPRLEAALEKYAVPKDLPCLVDSKEESASNTRFKMMSSCLQLVRNIDAGVARAGVETVTLNIELAALYYHWLSMVMSFVICSVVRADIRFVQGYADFPNNGVEFRECLRREMSYRGLPFALGDDVIDVRKLRTAFQASLALSPLVLLAPQSLFCVLPTINLLYAWLFLGNQQPDSLRRIDAILWREVLAVDGDRKTALQALIAIVGQVKPLLEGLDFDSRHWFDCTFGVADYPPHTPVKTLVESIPMNERLASLIPPEVESQNDVEDVVETCSFDGHATIVLSESCGVNVTDGFTSAFRNPVISTDGKDLGRFSFLSPFVVPSVSSPFFTDLGPRLSLPAIDNDVDMEPAATSIESRDEPCSTPVGGLADVFEFYLDAASASAWLTETILGVPESVLVKGHRIWARDLRRLQDGRWLNDAIINGYMSTFTFSRRCWVLDSVCWSLTAVKIRSRTAGEALSSTEVRRNGTVLESSDYVLIPVHSVAQKHWVAVAVDLGRHRITLYDSVGHCRDENYRHLQDVQAWLSETYDRCGMGVRDWCTATEGFGSQTNGFDCGVFTIVNLVLHGVTGGSHARLVSQSMIPSVRAAVLHKLLKADSLCSEFAPPSDAAHLLEPVQAALENADFDLVDLIDDLKSPVSVSASLLLDNPPASSVALSVDDLSSIGSAVSDTSSLNFVEPSLQGSVLPSSPTLLDVGFDFTGGLFGDASFVPSEGSRMADVRDGVGTRVVSTTVETIDPAALSGSSNEGREPNASPFMQSCQIPFTAIVRSSSSDLSNERSSSEDVVPDVLTAVSDAELQLLFDSVVLPQMSPDGRHVDSGVCSDNVLEHSFSPSSCVEHDSLALEPAHSGSGVNAFVNNNLSSDDEFATCLADLDELIGGACSGQIFTGCDDVDELQLDEPLDATSDVSGSPTPFWSATDFFLAAADDSVDQDFLTFLENLNTCSGRQGTGDEQFCSSSCVPGIAPTCSPGFSGLVQVPGSGVVNLSPPISDPHSVRSVGSARSIEVEVVSEPASGGLATAELDVVQLISDVGGIQGDQNDSVGLRKHLGSSSTENNNSPVHGNSQSVYRSTGVGSSCLVLDKQSSEPVVDMVANLTGRYSAPCTPVGQSVFDPVLVTPRKASDAYQFSTYSTEVYVWQPYLTDTNRTVDPKLLLAASGNLKTAPRVFAKYPDIDACLSRPASPPETCYPNIFPLKSLECMSFEEYLVLPHETLHSIFRCRPLLVTGTPRMDGLSKWNASTMCMLGDIDVMRCAVDGSLSSKDSVAGGVVTVTMRKVLEEGERVNSCKPVHFVDIPGHGDFYCPVQLVTDIFAYKQTLSNASLRETVPGDNMWHFVATKDVFTRSRINTEGAALMILVEVGAKLIFMRLPASLDVSRAARISHSIDVSGRMCLFENTDGWLVQGVLLRPGDMLLVPPGTYYLQQTTWELFHAFVASDLVETLDCTKNRGSLVRILAFWYQEFVTRNWEPTRNWNDEAKHMPEWTSMSGVLDFLSLANIFEFGLVLWPEAYSADVCYSDQVRELQLGRGWSRELFDRLTRLFDIQLIRDGNVVQGTSSESVWLEVRLSFLVQQMICLLNHTRMAAVHGLVASSAEERVFRFMERSFQEHGDIGSLAWDRFCSVRAGADQSSCLFKIPMDCDSYRWLYHAHFDNPYTFQLSTKEGTIYVDSSWIDVHRRLDLAVVDVNRTLRAYKPSSVCSSVGSTLNESSDSDSDLESNLPFESQWKVLASAVEAAEHIEQEYS</sequence>
<keyword evidence="3" id="KW-0378">Hydrolase</keyword>
<comment type="caution">
    <text evidence="6">The sequence shown here is derived from an EMBL/GenBank/DDBJ whole genome shotgun (WGS) entry which is preliminary data.</text>
</comment>
<evidence type="ECO:0000259" key="5">
    <source>
        <dbReference type="PROSITE" id="PS50600"/>
    </source>
</evidence>
<feature type="domain" description="Ubiquitin-like protease family profile" evidence="5">
    <location>
        <begin position="557"/>
        <end position="722"/>
    </location>
</feature>